<evidence type="ECO:0000313" key="1">
    <source>
        <dbReference type="EMBL" id="KAI0056678.1"/>
    </source>
</evidence>
<organism evidence="1 2">
    <name type="scientific">Artomyces pyxidatus</name>
    <dbReference type="NCBI Taxonomy" id="48021"/>
    <lineage>
        <taxon>Eukaryota</taxon>
        <taxon>Fungi</taxon>
        <taxon>Dikarya</taxon>
        <taxon>Basidiomycota</taxon>
        <taxon>Agaricomycotina</taxon>
        <taxon>Agaricomycetes</taxon>
        <taxon>Russulales</taxon>
        <taxon>Auriscalpiaceae</taxon>
        <taxon>Artomyces</taxon>
    </lineage>
</organism>
<reference evidence="1" key="1">
    <citation type="submission" date="2021-03" db="EMBL/GenBank/DDBJ databases">
        <authorList>
            <consortium name="DOE Joint Genome Institute"/>
            <person name="Ahrendt S."/>
            <person name="Looney B.P."/>
            <person name="Miyauchi S."/>
            <person name="Morin E."/>
            <person name="Drula E."/>
            <person name="Courty P.E."/>
            <person name="Chicoki N."/>
            <person name="Fauchery L."/>
            <person name="Kohler A."/>
            <person name="Kuo A."/>
            <person name="Labutti K."/>
            <person name="Pangilinan J."/>
            <person name="Lipzen A."/>
            <person name="Riley R."/>
            <person name="Andreopoulos W."/>
            <person name="He G."/>
            <person name="Johnson J."/>
            <person name="Barry K.W."/>
            <person name="Grigoriev I.V."/>
            <person name="Nagy L."/>
            <person name="Hibbett D."/>
            <person name="Henrissat B."/>
            <person name="Matheny P.B."/>
            <person name="Labbe J."/>
            <person name="Martin F."/>
        </authorList>
    </citation>
    <scope>NUCLEOTIDE SEQUENCE</scope>
    <source>
        <strain evidence="1">HHB10654</strain>
    </source>
</reference>
<feature type="non-terminal residue" evidence="1">
    <location>
        <position position="1"/>
    </location>
</feature>
<comment type="caution">
    <text evidence="1">The sequence shown here is derived from an EMBL/GenBank/DDBJ whole genome shotgun (WGS) entry which is preliminary data.</text>
</comment>
<name>A0ACB8SLC8_9AGAM</name>
<dbReference type="EMBL" id="MU277260">
    <property type="protein sequence ID" value="KAI0056678.1"/>
    <property type="molecule type" value="Genomic_DNA"/>
</dbReference>
<sequence length="99" mass="10919">LEVYFGAIDNVVSSHPEIAGIVWGALRFLMRASEIITRSRRGTLTSGYGRACATSRSTLRKCWRSSSRAKTRFRSIRTTQSGLPSSPGSQSPVIIHTYT</sequence>
<keyword evidence="2" id="KW-1185">Reference proteome</keyword>
<reference evidence="1" key="2">
    <citation type="journal article" date="2022" name="New Phytol.">
        <title>Evolutionary transition to the ectomycorrhizal habit in the genomes of a hyperdiverse lineage of mushroom-forming fungi.</title>
        <authorList>
            <person name="Looney B."/>
            <person name="Miyauchi S."/>
            <person name="Morin E."/>
            <person name="Drula E."/>
            <person name="Courty P.E."/>
            <person name="Kohler A."/>
            <person name="Kuo A."/>
            <person name="LaButti K."/>
            <person name="Pangilinan J."/>
            <person name="Lipzen A."/>
            <person name="Riley R."/>
            <person name="Andreopoulos W."/>
            <person name="He G."/>
            <person name="Johnson J."/>
            <person name="Nolan M."/>
            <person name="Tritt A."/>
            <person name="Barry K.W."/>
            <person name="Grigoriev I.V."/>
            <person name="Nagy L.G."/>
            <person name="Hibbett D."/>
            <person name="Henrissat B."/>
            <person name="Matheny P.B."/>
            <person name="Labbe J."/>
            <person name="Martin F.M."/>
        </authorList>
    </citation>
    <scope>NUCLEOTIDE SEQUENCE</scope>
    <source>
        <strain evidence="1">HHB10654</strain>
    </source>
</reference>
<gene>
    <name evidence="1" type="ORF">BV25DRAFT_1813664</name>
</gene>
<evidence type="ECO:0000313" key="2">
    <source>
        <dbReference type="Proteomes" id="UP000814140"/>
    </source>
</evidence>
<protein>
    <submittedName>
        <fullName evidence="1">Uncharacterized protein</fullName>
    </submittedName>
</protein>
<dbReference type="Proteomes" id="UP000814140">
    <property type="component" value="Unassembled WGS sequence"/>
</dbReference>
<proteinExistence type="predicted"/>
<accession>A0ACB8SLC8</accession>